<evidence type="ECO:0000313" key="2">
    <source>
        <dbReference type="EMBL" id="KAF2611491.1"/>
    </source>
</evidence>
<reference evidence="2" key="1">
    <citation type="submission" date="2019-12" db="EMBL/GenBank/DDBJ databases">
        <title>Genome sequencing and annotation of Brassica cretica.</title>
        <authorList>
            <person name="Studholme D.J."/>
            <person name="Sarris P.F."/>
        </authorList>
    </citation>
    <scope>NUCLEOTIDE SEQUENCE</scope>
    <source>
        <strain evidence="2">PFS-102/07</strain>
        <tissue evidence="2">Leaf</tissue>
    </source>
</reference>
<name>A0A8S9M0C6_BRACR</name>
<proteinExistence type="predicted"/>
<feature type="domain" description="DUF8018" evidence="1">
    <location>
        <begin position="41"/>
        <end position="66"/>
    </location>
</feature>
<evidence type="ECO:0000259" key="1">
    <source>
        <dbReference type="Pfam" id="PF26057"/>
    </source>
</evidence>
<sequence>MTVQLKKYATSGAFRQDVPRRSSALSSIHCNCHCSTCVAQPIRAMRGRGARALDNPRTATGEHSLE</sequence>
<dbReference type="EMBL" id="QGKY02000089">
    <property type="protein sequence ID" value="KAF2611491.1"/>
    <property type="molecule type" value="Genomic_DNA"/>
</dbReference>
<protein>
    <recommendedName>
        <fullName evidence="1">DUF8018 domain-containing protein</fullName>
    </recommendedName>
</protein>
<dbReference type="InterPro" id="IPR058331">
    <property type="entry name" value="DUF8018"/>
</dbReference>
<organism evidence="2">
    <name type="scientific">Brassica cretica</name>
    <name type="common">Mustard</name>
    <dbReference type="NCBI Taxonomy" id="69181"/>
    <lineage>
        <taxon>Eukaryota</taxon>
        <taxon>Viridiplantae</taxon>
        <taxon>Streptophyta</taxon>
        <taxon>Embryophyta</taxon>
        <taxon>Tracheophyta</taxon>
        <taxon>Spermatophyta</taxon>
        <taxon>Magnoliopsida</taxon>
        <taxon>eudicotyledons</taxon>
        <taxon>Gunneridae</taxon>
        <taxon>Pentapetalae</taxon>
        <taxon>rosids</taxon>
        <taxon>malvids</taxon>
        <taxon>Brassicales</taxon>
        <taxon>Brassicaceae</taxon>
        <taxon>Brassiceae</taxon>
        <taxon>Brassica</taxon>
    </lineage>
</organism>
<comment type="caution">
    <text evidence="2">The sequence shown here is derived from an EMBL/GenBank/DDBJ whole genome shotgun (WGS) entry which is preliminary data.</text>
</comment>
<dbReference type="Pfam" id="PF26057">
    <property type="entry name" value="DUF8018"/>
    <property type="match status" value="1"/>
</dbReference>
<accession>A0A8S9M0C6</accession>
<dbReference type="AlphaFoldDB" id="A0A8S9M0C6"/>
<gene>
    <name evidence="2" type="ORF">F2Q70_00013317</name>
</gene>